<feature type="signal peptide" evidence="7">
    <location>
        <begin position="1"/>
        <end position="25"/>
    </location>
</feature>
<dbReference type="CDD" id="cd09823">
    <property type="entry name" value="peroxinectin_like"/>
    <property type="match status" value="1"/>
</dbReference>
<evidence type="ECO:0000256" key="7">
    <source>
        <dbReference type="SAM" id="SignalP"/>
    </source>
</evidence>
<evidence type="ECO:0000313" key="9">
    <source>
        <dbReference type="Proteomes" id="UP001374579"/>
    </source>
</evidence>
<dbReference type="Pfam" id="PF03098">
    <property type="entry name" value="An_peroxidase"/>
    <property type="match status" value="1"/>
</dbReference>
<evidence type="ECO:0000256" key="5">
    <source>
        <dbReference type="PIRSR" id="PIRSR619791-2"/>
    </source>
</evidence>
<keyword evidence="5" id="KW-0349">Heme</keyword>
<protein>
    <recommendedName>
        <fullName evidence="10">Peroxinectin</fullName>
    </recommendedName>
</protein>
<dbReference type="GO" id="GO:0020037">
    <property type="term" value="F:heme binding"/>
    <property type="evidence" value="ECO:0007669"/>
    <property type="project" value="InterPro"/>
</dbReference>
<comment type="subcellular location">
    <subcellularLocation>
        <location evidence="1">Secreted</location>
    </subcellularLocation>
</comment>
<dbReference type="AlphaFoldDB" id="A0AAN9BIR8"/>
<keyword evidence="4" id="KW-0325">Glycoprotein</keyword>
<sequence>MKTKKTVLSGTIFLLVAILIKRAECVRSFFAQPVTMCGAPELVDAGSTGSISFKPFQFLQNYDTECTKEGVQEYRTADGTCNHAFNLGSAETPLRRMLPAAYADKTNAPRSRGKHGQPLPSPTDVSRILHTDQDTFNGFSVMMMQWGQFIDHDFALAPVKTETNEAMRCCGPAGSVPARLKSRDCMPIVITDADKRFRGKCMEFSRSIAATTPSGAKMSPREQVNSLTAFIDGSMIYGSTEERMDGLRESTRTGPGALMKMAGDLLPRSSEVNCVHLPGHFCFMGGDTRVNEHPGLTVMHTVWVRIHNDIARKLQHYRPRDSEEEIFQLTRKIVVAILQHINYREYLPRVVGYENMQRHNLWPWKRVGYVSSIDPRISNAFATAAFRFGHSQIPRHFNISGRLWPLRTLFNRPDMVFDDFNGVLKSLLGPSQAQMVDHRIVSEVTGHLFEPEDQPHNAPSHGLDLVALNIQRGRDHGLPPYNKYREFCGLPAVTSFNEFGSDLGKRLAHVYRHVDDIDLFSGGMLEDPVSTASVGPTFACIISQQFNSLKFGDRFFYETDRVAEGFTDGQLRSIRKMSLAHLCCEMKGIQAVQRNAFIAASRSNPIVPCTTLHETFVDLSLWRTDVSPRKDTRHTYF</sequence>
<dbReference type="InterPro" id="IPR010255">
    <property type="entry name" value="Haem_peroxidase_sf"/>
</dbReference>
<evidence type="ECO:0000256" key="1">
    <source>
        <dbReference type="ARBA" id="ARBA00004613"/>
    </source>
</evidence>
<keyword evidence="3 7" id="KW-0732">Signal</keyword>
<keyword evidence="2" id="KW-0964">Secreted</keyword>
<dbReference type="GO" id="GO:0006979">
    <property type="term" value="P:response to oxidative stress"/>
    <property type="evidence" value="ECO:0007669"/>
    <property type="project" value="InterPro"/>
</dbReference>
<dbReference type="InterPro" id="IPR037120">
    <property type="entry name" value="Haem_peroxidase_sf_animal"/>
</dbReference>
<name>A0AAN9BIR8_9CAEN</name>
<feature type="chain" id="PRO_5042818886" description="Peroxinectin" evidence="7">
    <location>
        <begin position="26"/>
        <end position="637"/>
    </location>
</feature>
<dbReference type="PANTHER" id="PTHR11475">
    <property type="entry name" value="OXIDASE/PEROXIDASE"/>
    <property type="match status" value="1"/>
</dbReference>
<dbReference type="FunFam" id="1.10.640.10:FF:000003">
    <property type="entry name" value="chorion peroxidase"/>
    <property type="match status" value="1"/>
</dbReference>
<accession>A0AAN9BIR8</accession>
<evidence type="ECO:0000256" key="2">
    <source>
        <dbReference type="ARBA" id="ARBA00022525"/>
    </source>
</evidence>
<dbReference type="PRINTS" id="PR00457">
    <property type="entry name" value="ANPEROXIDASE"/>
</dbReference>
<evidence type="ECO:0000256" key="6">
    <source>
        <dbReference type="SAM" id="MobiDB-lite"/>
    </source>
</evidence>
<evidence type="ECO:0000256" key="4">
    <source>
        <dbReference type="ARBA" id="ARBA00023180"/>
    </source>
</evidence>
<dbReference type="Gene3D" id="1.10.640.10">
    <property type="entry name" value="Haem peroxidase domain superfamily, animal type"/>
    <property type="match status" value="1"/>
</dbReference>
<keyword evidence="5" id="KW-0479">Metal-binding</keyword>
<reference evidence="8 9" key="1">
    <citation type="submission" date="2024-02" db="EMBL/GenBank/DDBJ databases">
        <title>Chromosome-scale genome assembly of the rough periwinkle Littorina saxatilis.</title>
        <authorList>
            <person name="De Jode A."/>
            <person name="Faria R."/>
            <person name="Formenti G."/>
            <person name="Sims Y."/>
            <person name="Smith T.P."/>
            <person name="Tracey A."/>
            <person name="Wood J.M.D."/>
            <person name="Zagrodzka Z.B."/>
            <person name="Johannesson K."/>
            <person name="Butlin R.K."/>
            <person name="Leder E.H."/>
        </authorList>
    </citation>
    <scope>NUCLEOTIDE SEQUENCE [LARGE SCALE GENOMIC DNA]</scope>
    <source>
        <strain evidence="8">Snail1</strain>
        <tissue evidence="8">Muscle</tissue>
    </source>
</reference>
<dbReference type="GO" id="GO:0046872">
    <property type="term" value="F:metal ion binding"/>
    <property type="evidence" value="ECO:0007669"/>
    <property type="project" value="UniProtKB-KW"/>
</dbReference>
<gene>
    <name evidence="8" type="ORF">V1264_017227</name>
</gene>
<organism evidence="8 9">
    <name type="scientific">Littorina saxatilis</name>
    <dbReference type="NCBI Taxonomy" id="31220"/>
    <lineage>
        <taxon>Eukaryota</taxon>
        <taxon>Metazoa</taxon>
        <taxon>Spiralia</taxon>
        <taxon>Lophotrochozoa</taxon>
        <taxon>Mollusca</taxon>
        <taxon>Gastropoda</taxon>
        <taxon>Caenogastropoda</taxon>
        <taxon>Littorinimorpha</taxon>
        <taxon>Littorinoidea</taxon>
        <taxon>Littorinidae</taxon>
        <taxon>Littorina</taxon>
    </lineage>
</organism>
<dbReference type="PROSITE" id="PS50292">
    <property type="entry name" value="PEROXIDASE_3"/>
    <property type="match status" value="1"/>
</dbReference>
<evidence type="ECO:0000313" key="8">
    <source>
        <dbReference type="EMBL" id="KAK7105906.1"/>
    </source>
</evidence>
<dbReference type="EMBL" id="JBAMIC010000007">
    <property type="protein sequence ID" value="KAK7105906.1"/>
    <property type="molecule type" value="Genomic_DNA"/>
</dbReference>
<comment type="caution">
    <text evidence="8">The sequence shown here is derived from an EMBL/GenBank/DDBJ whole genome shotgun (WGS) entry which is preliminary data.</text>
</comment>
<evidence type="ECO:0008006" key="10">
    <source>
        <dbReference type="Google" id="ProtNLM"/>
    </source>
</evidence>
<dbReference type="PANTHER" id="PTHR11475:SF4">
    <property type="entry name" value="CHORION PEROXIDASE"/>
    <property type="match status" value="1"/>
</dbReference>
<dbReference type="SUPFAM" id="SSF48113">
    <property type="entry name" value="Heme-dependent peroxidases"/>
    <property type="match status" value="1"/>
</dbReference>
<keyword evidence="9" id="KW-1185">Reference proteome</keyword>
<dbReference type="Proteomes" id="UP001374579">
    <property type="component" value="Unassembled WGS sequence"/>
</dbReference>
<keyword evidence="5" id="KW-0408">Iron</keyword>
<dbReference type="GO" id="GO:0005576">
    <property type="term" value="C:extracellular region"/>
    <property type="evidence" value="ECO:0007669"/>
    <property type="project" value="UniProtKB-SubCell"/>
</dbReference>
<evidence type="ECO:0000256" key="3">
    <source>
        <dbReference type="ARBA" id="ARBA00022729"/>
    </source>
</evidence>
<feature type="binding site" description="axial binding residue" evidence="5">
    <location>
        <position position="390"/>
    </location>
    <ligand>
        <name>heme b</name>
        <dbReference type="ChEBI" id="CHEBI:60344"/>
    </ligand>
    <ligandPart>
        <name>Fe</name>
        <dbReference type="ChEBI" id="CHEBI:18248"/>
    </ligandPart>
</feature>
<proteinExistence type="predicted"/>
<dbReference type="InterPro" id="IPR019791">
    <property type="entry name" value="Haem_peroxidase_animal"/>
</dbReference>
<feature type="region of interest" description="Disordered" evidence="6">
    <location>
        <begin position="106"/>
        <end position="126"/>
    </location>
</feature>
<dbReference type="GO" id="GO:0004601">
    <property type="term" value="F:peroxidase activity"/>
    <property type="evidence" value="ECO:0007669"/>
    <property type="project" value="InterPro"/>
</dbReference>